<dbReference type="Gene3D" id="2.40.10.220">
    <property type="entry name" value="predicted glycosyltransferase like domains"/>
    <property type="match status" value="1"/>
</dbReference>
<dbReference type="PANTHER" id="PTHR45228">
    <property type="entry name" value="CYCLIC DI-GMP PHOSPHODIESTERASE TM_0186-RELATED"/>
    <property type="match status" value="1"/>
</dbReference>
<organism evidence="2 3">
    <name type="scientific">Kushneria aurantia</name>
    <dbReference type="NCBI Taxonomy" id="504092"/>
    <lineage>
        <taxon>Bacteria</taxon>
        <taxon>Pseudomonadati</taxon>
        <taxon>Pseudomonadota</taxon>
        <taxon>Gammaproteobacteria</taxon>
        <taxon>Oceanospirillales</taxon>
        <taxon>Halomonadaceae</taxon>
        <taxon>Kushneria</taxon>
    </lineage>
</organism>
<keyword evidence="3" id="KW-1185">Reference proteome</keyword>
<evidence type="ECO:0000313" key="2">
    <source>
        <dbReference type="EMBL" id="MFC0269318.1"/>
    </source>
</evidence>
<gene>
    <name evidence="2" type="ORF">ACFFHW_15215</name>
</gene>
<dbReference type="PANTHER" id="PTHR45228:SF8">
    <property type="entry name" value="TWO-COMPONENT RESPONSE REGULATOR-RELATED"/>
    <property type="match status" value="1"/>
</dbReference>
<dbReference type="SUPFAM" id="SSF109604">
    <property type="entry name" value="HD-domain/PDEase-like"/>
    <property type="match status" value="1"/>
</dbReference>
<dbReference type="EMBL" id="JBHLVX010000057">
    <property type="protein sequence ID" value="MFC0269318.1"/>
    <property type="molecule type" value="Genomic_DNA"/>
</dbReference>
<dbReference type="RefSeq" id="WP_019952968.1">
    <property type="nucleotide sequence ID" value="NZ_JBHLVX010000057.1"/>
</dbReference>
<dbReference type="Pfam" id="PF13487">
    <property type="entry name" value="HD_5"/>
    <property type="match status" value="1"/>
</dbReference>
<dbReference type="Proteomes" id="UP001589814">
    <property type="component" value="Unassembled WGS sequence"/>
</dbReference>
<evidence type="ECO:0000259" key="1">
    <source>
        <dbReference type="PROSITE" id="PS51832"/>
    </source>
</evidence>
<dbReference type="Pfam" id="PF07238">
    <property type="entry name" value="PilZ"/>
    <property type="match status" value="1"/>
</dbReference>
<accession>A0ABV6G6L7</accession>
<dbReference type="Gene3D" id="1.10.3210.10">
    <property type="entry name" value="Hypothetical protein af1432"/>
    <property type="match status" value="1"/>
</dbReference>
<sequence>MPQSRHQEIEGVESVAEMLVGLADQQAGLTLVLDDRTLPFPTSLVRIDRDRRRCLFTASLLKDLDALLAEGVSFSLKASEPTMLITSAPMPLLSYRRRGGRFEIETELPAFLHLSRQRNAFRATLERGMQVQVVLSHGVDTPGLEGELLDLSIGGLLVSLPPHEATHLTIDSRLERVHLVFPNGESFHASGEVRHLRVSDEQESALVGVAFDIDRADFERQAWFYVREIEREAVRLDPRNDRHVVPSRLFEVGGRVAVEPPRVESRGDAREASSILETTLAISRALSVQLINLQSGLALENDLLLSQAQRLLALLREDRQGLFHALACVDQRTSPLVSHGLSVAAHLADLESDRRSDEQLQQLIVCAMVHDFGKILLADELRLYQGSMNAGQLRQLHAHVELLRFRFDREGIEPAIRRDVMLSINERLDGSGYPRGLTRTELSPLARLAAVVDAIDAMQRPRSDRPAWLPLDAYRYIFNAGDCFDTTCVNRYVKRFGFTPIGSMVSWSRGFLGWVMRLDSRGRPWRVRIVHNRVRGQDMDVVLQGSDLEQLGTLEGCVERGSFHPR</sequence>
<dbReference type="SMART" id="SM00471">
    <property type="entry name" value="HDc"/>
    <property type="match status" value="1"/>
</dbReference>
<comment type="caution">
    <text evidence="2">The sequence shown here is derived from an EMBL/GenBank/DDBJ whole genome shotgun (WGS) entry which is preliminary data.</text>
</comment>
<name>A0ABV6G6L7_9GAMM</name>
<dbReference type="InterPro" id="IPR009875">
    <property type="entry name" value="PilZ_domain"/>
</dbReference>
<protein>
    <submittedName>
        <fullName evidence="2">HD domain-containing phosphohydrolase</fullName>
    </submittedName>
</protein>
<feature type="domain" description="HD-GYP" evidence="1">
    <location>
        <begin position="311"/>
        <end position="508"/>
    </location>
</feature>
<reference evidence="2 3" key="1">
    <citation type="submission" date="2024-09" db="EMBL/GenBank/DDBJ databases">
        <authorList>
            <person name="Sun Q."/>
            <person name="Mori K."/>
        </authorList>
    </citation>
    <scope>NUCLEOTIDE SEQUENCE [LARGE SCALE GENOMIC DNA]</scope>
    <source>
        <strain evidence="2 3">CCM 7415</strain>
    </source>
</reference>
<dbReference type="PROSITE" id="PS51832">
    <property type="entry name" value="HD_GYP"/>
    <property type="match status" value="1"/>
</dbReference>
<dbReference type="InterPro" id="IPR037522">
    <property type="entry name" value="HD_GYP_dom"/>
</dbReference>
<dbReference type="CDD" id="cd00077">
    <property type="entry name" value="HDc"/>
    <property type="match status" value="1"/>
</dbReference>
<proteinExistence type="predicted"/>
<dbReference type="InterPro" id="IPR003607">
    <property type="entry name" value="HD/PDEase_dom"/>
</dbReference>
<dbReference type="InterPro" id="IPR052020">
    <property type="entry name" value="Cyclic_di-GMP/3'3'-cGAMP_PDE"/>
</dbReference>
<evidence type="ECO:0000313" key="3">
    <source>
        <dbReference type="Proteomes" id="UP001589814"/>
    </source>
</evidence>